<name>A0ABS6KGA1_9MYCO</name>
<evidence type="ECO:0000313" key="3">
    <source>
        <dbReference type="Proteomes" id="UP000812982"/>
    </source>
</evidence>
<proteinExistence type="predicted"/>
<protein>
    <recommendedName>
        <fullName evidence="4">Secreted protein</fullName>
    </recommendedName>
</protein>
<gene>
    <name evidence="2" type="ORF">FR943_01680</name>
</gene>
<keyword evidence="1" id="KW-0732">Signal</keyword>
<comment type="caution">
    <text evidence="2">The sequence shown here is derived from an EMBL/GenBank/DDBJ whole genome shotgun (WGS) entry which is preliminary data.</text>
</comment>
<sequence length="176" mass="18486">MQARGSRPPAALVTAAIAAAATALSAAAPVAADPGPGESAVQPWPTLRYFDRPDPGAYFPPGVDGLWFTSATGQNCGIWGRGSFACSGDIPGAPAGTRAVGWVTGDRAMHYDWTVPLRMPPTRALAALPPRSVVEHQGTTCAVTDDNGTYCERGPLKFLITPAGTWLTPPWMDLRR</sequence>
<keyword evidence="3" id="KW-1185">Reference proteome</keyword>
<dbReference type="RefSeq" id="WP_217154545.1">
    <property type="nucleotide sequence ID" value="NZ_VOMB01000002.1"/>
</dbReference>
<feature type="signal peptide" evidence="1">
    <location>
        <begin position="1"/>
        <end position="26"/>
    </location>
</feature>
<evidence type="ECO:0000313" key="2">
    <source>
        <dbReference type="EMBL" id="MBU9762563.1"/>
    </source>
</evidence>
<dbReference type="EMBL" id="VOMB01000002">
    <property type="protein sequence ID" value="MBU9762563.1"/>
    <property type="molecule type" value="Genomic_DNA"/>
</dbReference>
<feature type="chain" id="PRO_5045993415" description="Secreted protein" evidence="1">
    <location>
        <begin position="27"/>
        <end position="176"/>
    </location>
</feature>
<reference evidence="2 3" key="1">
    <citation type="journal article" date="2021" name="Sci. Rep.">
        <title>Phenotypic and genomic hallmarks of a novel, potentially pathogenic rapidly growing Mycobacterium species related to the Mycobacterium fortuitum complex.</title>
        <authorList>
            <person name="Gharbi R."/>
            <person name="Khanna V."/>
            <person name="Frigui W."/>
            <person name="Mhenni B."/>
            <person name="Brosch R."/>
            <person name="Mardassi H."/>
        </authorList>
    </citation>
    <scope>NUCLEOTIDE SEQUENCE [LARGE SCALE GENOMIC DNA]</scope>
    <source>
        <strain evidence="2 3">TNTM28</strain>
    </source>
</reference>
<evidence type="ECO:0000256" key="1">
    <source>
        <dbReference type="SAM" id="SignalP"/>
    </source>
</evidence>
<organism evidence="2 3">
    <name type="scientific">[Mycobacterium] fortunisiensis</name>
    <dbReference type="NCBI Taxonomy" id="2600579"/>
    <lineage>
        <taxon>Bacteria</taxon>
        <taxon>Bacillati</taxon>
        <taxon>Actinomycetota</taxon>
        <taxon>Actinomycetes</taxon>
        <taxon>Mycobacteriales</taxon>
        <taxon>Mycobacteriaceae</taxon>
        <taxon>Mycolicibacterium</taxon>
    </lineage>
</organism>
<evidence type="ECO:0008006" key="4">
    <source>
        <dbReference type="Google" id="ProtNLM"/>
    </source>
</evidence>
<dbReference type="Proteomes" id="UP000812982">
    <property type="component" value="Unassembled WGS sequence"/>
</dbReference>
<accession>A0ABS6KGA1</accession>